<dbReference type="GO" id="GO:0001228">
    <property type="term" value="F:DNA-binding transcription activator activity, RNA polymerase II-specific"/>
    <property type="evidence" value="ECO:0007669"/>
    <property type="project" value="TreeGrafter"/>
</dbReference>
<proteinExistence type="inferred from homology"/>
<dbReference type="STRING" id="7159.Q16YH4"/>
<dbReference type="GO" id="GO:0008270">
    <property type="term" value="F:zinc ion binding"/>
    <property type="evidence" value="ECO:0007669"/>
    <property type="project" value="UniProtKB-KW"/>
</dbReference>
<dbReference type="Pfam" id="PF07776">
    <property type="entry name" value="zf-AD"/>
    <property type="match status" value="1"/>
</dbReference>
<dbReference type="Gene3D" id="3.30.160.60">
    <property type="entry name" value="Classic Zinc Finger"/>
    <property type="match status" value="4"/>
</dbReference>
<comment type="similarity">
    <text evidence="2">Belongs to the krueppel C2H2-type zinc-finger protein family.</text>
</comment>
<dbReference type="PaxDb" id="7159-AAEL008537-PA"/>
<keyword evidence="6" id="KW-0862">Zinc</keyword>
<reference evidence="13" key="2">
    <citation type="journal article" date="2007" name="Science">
        <title>Genome sequence of Aedes aegypti, a major arbovirus vector.</title>
        <authorList>
            <person name="Nene V."/>
            <person name="Wortman J.R."/>
            <person name="Lawson D."/>
            <person name="Haas B."/>
            <person name="Kodira C."/>
            <person name="Tu Z.J."/>
            <person name="Loftus B."/>
            <person name="Xi Z."/>
            <person name="Megy K."/>
            <person name="Grabherr M."/>
            <person name="Ren Q."/>
            <person name="Zdobnov E.M."/>
            <person name="Lobo N.F."/>
            <person name="Campbell K.S."/>
            <person name="Brown S.E."/>
            <person name="Bonaldo M.F."/>
            <person name="Zhu J."/>
            <person name="Sinkins S.P."/>
            <person name="Hogenkamp D.G."/>
            <person name="Amedeo P."/>
            <person name="Arensburger P."/>
            <person name="Atkinson P.W."/>
            <person name="Bidwell S."/>
            <person name="Biedler J."/>
            <person name="Birney E."/>
            <person name="Bruggner R.V."/>
            <person name="Costas J."/>
            <person name="Coy M.R."/>
            <person name="Crabtree J."/>
            <person name="Crawford M."/>
            <person name="Debruyn B."/>
            <person name="Decaprio D."/>
            <person name="Eiglmeier K."/>
            <person name="Eisenstadt E."/>
            <person name="El-Dorry H."/>
            <person name="Gelbart W.M."/>
            <person name="Gomes S.L."/>
            <person name="Hammond M."/>
            <person name="Hannick L.I."/>
            <person name="Hogan J.R."/>
            <person name="Holmes M.H."/>
            <person name="Jaffe D."/>
            <person name="Johnston J.S."/>
            <person name="Kennedy R.C."/>
            <person name="Koo H."/>
            <person name="Kravitz S."/>
            <person name="Kriventseva E.V."/>
            <person name="Kulp D."/>
            <person name="Labutti K."/>
            <person name="Lee E."/>
            <person name="Li S."/>
            <person name="Lovin D.D."/>
            <person name="Mao C."/>
            <person name="Mauceli E."/>
            <person name="Menck C.F."/>
            <person name="Miller J.R."/>
            <person name="Montgomery P."/>
            <person name="Mori A."/>
            <person name="Nascimento A.L."/>
            <person name="Naveira H.F."/>
            <person name="Nusbaum C."/>
            <person name="O'leary S."/>
            <person name="Orvis J."/>
            <person name="Pertea M."/>
            <person name="Quesneville H."/>
            <person name="Reidenbach K.R."/>
            <person name="Rogers Y.H."/>
            <person name="Roth C.W."/>
            <person name="Schneider J.R."/>
            <person name="Schatz M."/>
            <person name="Shumway M."/>
            <person name="Stanke M."/>
            <person name="Stinson E.O."/>
            <person name="Tubio J.M."/>
            <person name="Vanzee J.P."/>
            <person name="Verjovski-Almeida S."/>
            <person name="Werner D."/>
            <person name="White O."/>
            <person name="Wyder S."/>
            <person name="Zeng Q."/>
            <person name="Zhao Q."/>
            <person name="Zhao Y."/>
            <person name="Hill C.A."/>
            <person name="Raikhel A.S."/>
            <person name="Soares M.B."/>
            <person name="Knudson D.L."/>
            <person name="Lee N.H."/>
            <person name="Galagan J."/>
            <person name="Salzberg S.L."/>
            <person name="Paulsen I.T."/>
            <person name="Dimopoulos G."/>
            <person name="Collins F.H."/>
            <person name="Birren B."/>
            <person name="Fraser-Liggett C.M."/>
            <person name="Severson D.W."/>
        </authorList>
    </citation>
    <scope>NUCLEOTIDE SEQUENCE [LARGE SCALE GENOMIC DNA]</scope>
    <source>
        <strain evidence="13">Liverpool</strain>
    </source>
</reference>
<evidence type="ECO:0000256" key="8">
    <source>
        <dbReference type="ARBA" id="ARBA00023125"/>
    </source>
</evidence>
<keyword evidence="3" id="KW-0479">Metal-binding</keyword>
<dbReference type="GO" id="GO:0005634">
    <property type="term" value="C:nucleus"/>
    <property type="evidence" value="ECO:0007669"/>
    <property type="project" value="UniProtKB-SubCell"/>
</dbReference>
<dbReference type="eggNOG" id="KOG1721">
    <property type="taxonomic scope" value="Eukaryota"/>
</dbReference>
<keyword evidence="4" id="KW-0677">Repeat</keyword>
<dbReference type="PROSITE" id="PS50157">
    <property type="entry name" value="ZINC_FINGER_C2H2_2"/>
    <property type="match status" value="5"/>
</dbReference>
<dbReference type="EMBL" id="CH477516">
    <property type="protein sequence ID" value="EAT39682.1"/>
    <property type="molecule type" value="Genomic_DNA"/>
</dbReference>
<evidence type="ECO:0000256" key="3">
    <source>
        <dbReference type="ARBA" id="ARBA00022723"/>
    </source>
</evidence>
<evidence type="ECO:0000256" key="11">
    <source>
        <dbReference type="PROSITE-ProRule" id="PRU00042"/>
    </source>
</evidence>
<dbReference type="VEuPathDB" id="VectorBase:AAEL026574"/>
<keyword evidence="10" id="KW-0539">Nucleus</keyword>
<evidence type="ECO:0000256" key="5">
    <source>
        <dbReference type="ARBA" id="ARBA00022771"/>
    </source>
</evidence>
<dbReference type="Proteomes" id="UP000682892">
    <property type="component" value="Unassembled WGS sequence"/>
</dbReference>
<dbReference type="GO" id="GO:0000978">
    <property type="term" value="F:RNA polymerase II cis-regulatory region sequence-specific DNA binding"/>
    <property type="evidence" value="ECO:0007669"/>
    <property type="project" value="TreeGrafter"/>
</dbReference>
<feature type="domain" description="C2H2-type" evidence="12">
    <location>
        <begin position="213"/>
        <end position="241"/>
    </location>
</feature>
<evidence type="ECO:0000256" key="9">
    <source>
        <dbReference type="ARBA" id="ARBA00023163"/>
    </source>
</evidence>
<keyword evidence="9" id="KW-0804">Transcription</keyword>
<dbReference type="AlphaFoldDB" id="Q16YH4"/>
<dbReference type="SUPFAM" id="SSF57667">
    <property type="entry name" value="beta-beta-alpha zinc fingers"/>
    <property type="match status" value="4"/>
</dbReference>
<evidence type="ECO:0000256" key="7">
    <source>
        <dbReference type="ARBA" id="ARBA00023015"/>
    </source>
</evidence>
<evidence type="ECO:0000313" key="13">
    <source>
        <dbReference type="EMBL" id="EAT39682.1"/>
    </source>
</evidence>
<protein>
    <submittedName>
        <fullName evidence="13">AAEL008537-PA</fullName>
    </submittedName>
</protein>
<dbReference type="PANTHER" id="PTHR24393:SF15">
    <property type="entry name" value="IP01243P-RELATED"/>
    <property type="match status" value="1"/>
</dbReference>
<dbReference type="PROSITE" id="PS00028">
    <property type="entry name" value="ZINC_FINGER_C2H2_1"/>
    <property type="match status" value="6"/>
</dbReference>
<evidence type="ECO:0000256" key="1">
    <source>
        <dbReference type="ARBA" id="ARBA00004123"/>
    </source>
</evidence>
<dbReference type="InterPro" id="IPR012934">
    <property type="entry name" value="Znf_AD"/>
</dbReference>
<dbReference type="SMART" id="SM00355">
    <property type="entry name" value="ZnF_C2H2"/>
    <property type="match status" value="8"/>
</dbReference>
<evidence type="ECO:0000256" key="10">
    <source>
        <dbReference type="ARBA" id="ARBA00023242"/>
    </source>
</evidence>
<evidence type="ECO:0000259" key="12">
    <source>
        <dbReference type="PROSITE" id="PS50157"/>
    </source>
</evidence>
<feature type="domain" description="C2H2-type" evidence="12">
    <location>
        <begin position="303"/>
        <end position="325"/>
    </location>
</feature>
<dbReference type="SUPFAM" id="SSF57716">
    <property type="entry name" value="Glucocorticoid receptor-like (DNA-binding domain)"/>
    <property type="match status" value="1"/>
</dbReference>
<dbReference type="SMART" id="SM00868">
    <property type="entry name" value="zf-AD"/>
    <property type="match status" value="1"/>
</dbReference>
<dbReference type="PANTHER" id="PTHR24393">
    <property type="entry name" value="ZINC FINGER PROTEIN"/>
    <property type="match status" value="1"/>
</dbReference>
<dbReference type="PhylomeDB" id="Q16YH4"/>
<comment type="subcellular location">
    <subcellularLocation>
        <location evidence="1">Nucleus</location>
    </subcellularLocation>
</comment>
<keyword evidence="5 11" id="KW-0863">Zinc-finger</keyword>
<dbReference type="InterPro" id="IPR013087">
    <property type="entry name" value="Znf_C2H2_type"/>
</dbReference>
<evidence type="ECO:0000256" key="6">
    <source>
        <dbReference type="ARBA" id="ARBA00022833"/>
    </source>
</evidence>
<dbReference type="Gene3D" id="3.40.1800.20">
    <property type="match status" value="1"/>
</dbReference>
<reference evidence="13" key="3">
    <citation type="submission" date="2012-09" db="EMBL/GenBank/DDBJ databases">
        <authorList>
            <consortium name="VectorBase"/>
        </authorList>
    </citation>
    <scope>NUCLEOTIDE SEQUENCE</scope>
    <source>
        <strain evidence="13">Liverpool</strain>
    </source>
</reference>
<accession>Q16YH4</accession>
<gene>
    <name evidence="13" type="ORF">AaeL_AAEL008537</name>
</gene>
<feature type="domain" description="C2H2-type" evidence="12">
    <location>
        <begin position="244"/>
        <end position="271"/>
    </location>
</feature>
<evidence type="ECO:0000256" key="2">
    <source>
        <dbReference type="ARBA" id="ARBA00006991"/>
    </source>
</evidence>
<dbReference type="InterPro" id="IPR036236">
    <property type="entry name" value="Znf_C2H2_sf"/>
</dbReference>
<feature type="domain" description="C2H2-type" evidence="12">
    <location>
        <begin position="274"/>
        <end position="302"/>
    </location>
</feature>
<organism evidence="13 14">
    <name type="scientific">Aedes aegypti</name>
    <name type="common">Yellowfever mosquito</name>
    <name type="synonym">Culex aegypti</name>
    <dbReference type="NCBI Taxonomy" id="7159"/>
    <lineage>
        <taxon>Eukaryota</taxon>
        <taxon>Metazoa</taxon>
        <taxon>Ecdysozoa</taxon>
        <taxon>Arthropoda</taxon>
        <taxon>Hexapoda</taxon>
        <taxon>Insecta</taxon>
        <taxon>Pterygota</taxon>
        <taxon>Neoptera</taxon>
        <taxon>Endopterygota</taxon>
        <taxon>Diptera</taxon>
        <taxon>Nematocera</taxon>
        <taxon>Culicoidea</taxon>
        <taxon>Culicidae</taxon>
        <taxon>Culicinae</taxon>
        <taxon>Aedini</taxon>
        <taxon>Aedes</taxon>
        <taxon>Stegomyia</taxon>
    </lineage>
</organism>
<dbReference type="HOGENOM" id="CLU_002678_94_13_1"/>
<reference evidence="13" key="1">
    <citation type="submission" date="2005-10" db="EMBL/GenBank/DDBJ databases">
        <authorList>
            <person name="Loftus B.J."/>
            <person name="Nene V.M."/>
            <person name="Hannick L.I."/>
            <person name="Bidwell S."/>
            <person name="Haas B."/>
            <person name="Amedeo P."/>
            <person name="Orvis J."/>
            <person name="Wortman J.R."/>
            <person name="White O.R."/>
            <person name="Salzberg S."/>
            <person name="Shumway M."/>
            <person name="Koo H."/>
            <person name="Zhao Y."/>
            <person name="Holmes M."/>
            <person name="Miller J."/>
            <person name="Schatz M."/>
            <person name="Pop M."/>
            <person name="Pai G."/>
            <person name="Utterback T."/>
            <person name="Rogers Y.-H."/>
            <person name="Kravitz S."/>
            <person name="Fraser C.M."/>
        </authorList>
    </citation>
    <scope>NUCLEOTIDE SEQUENCE</scope>
    <source>
        <strain evidence="13">Liverpool</strain>
    </source>
</reference>
<feature type="domain" description="C2H2-type" evidence="12">
    <location>
        <begin position="391"/>
        <end position="419"/>
    </location>
</feature>
<keyword evidence="7" id="KW-0805">Transcription regulation</keyword>
<name>Q16YH4_AEDAE</name>
<keyword evidence="8" id="KW-0238">DNA-binding</keyword>
<sequence length="526" mass="61841">MSSATICFMCGQNSVELHLATDDSRLSISNIISQHFWFEEDVLQTVIICESCWQKVDQFHRFYQEVRQHHDQLMQPDTVFIKQEEIELLDEVEEEGRIQEFCTEDVVLEEVGIPFEEKSELESECKKLPVRTNSKSKPISSRESKQREEDDFIKQHRPFHCEDCPVKFESFAMILRHTIDIHGKPYIKCCNVRYRNRTLLFQHVQLVINPDAFKCEICGKSYMLHSTYVRHKQEVHLNEDQLVLKCDRCPKLFSKQDLLRRHIAKHETLEKEKAKCEICGKCFGTQISLRDHIQAIHEKKANYICEICSKPFTKRQVFLDHRITHDLTADQLKRQCPICKKWQKNPKIWKKHITRHKSEGAFKCDQCDHVSINLVALKCHIERQHKKMRKFVCDLCGKEYSRPVTLKEHVANAHTGQPLYQCHRRFLFTNSFKNWATTQSYDEHILDEVAQIGTKIAVGCQLFQTGSPFDHRLTVALTCFEKSGTLSKNHHRRGKPLAHQFAELGKILGFWLVRKTQILDNLVYLH</sequence>
<evidence type="ECO:0000256" key="4">
    <source>
        <dbReference type="ARBA" id="ARBA00022737"/>
    </source>
</evidence>
<dbReference type="Pfam" id="PF00096">
    <property type="entry name" value="zf-C2H2"/>
    <property type="match status" value="3"/>
</dbReference>
<evidence type="ECO:0000313" key="14">
    <source>
        <dbReference type="Proteomes" id="UP000682892"/>
    </source>
</evidence>